<dbReference type="eggNOG" id="COG1078">
    <property type="taxonomic scope" value="Bacteria"/>
</dbReference>
<name>Q3AT91_CHLCH</name>
<dbReference type="KEGG" id="cch:Cag_0511"/>
<dbReference type="PANTHER" id="PTHR11373">
    <property type="entry name" value="DEOXYNUCLEOSIDE TRIPHOSPHATE TRIPHOSPHOHYDROLASE"/>
    <property type="match status" value="1"/>
</dbReference>
<dbReference type="Pfam" id="PF19276">
    <property type="entry name" value="HD_assoc_2"/>
    <property type="match status" value="1"/>
</dbReference>
<reference evidence="2" key="1">
    <citation type="submission" date="2005-08" db="EMBL/GenBank/DDBJ databases">
        <title>Complete sequence of Chlorobium chlorochromatii CaD3.</title>
        <authorList>
            <person name="Copeland A."/>
            <person name="Lucas S."/>
            <person name="Lapidus A."/>
            <person name="Barry K."/>
            <person name="Detter J.C."/>
            <person name="Glavina T."/>
            <person name="Hammon N."/>
            <person name="Israni S."/>
            <person name="Pitluck S."/>
            <person name="Bryant D."/>
            <person name="Schmutz J."/>
            <person name="Larimer F."/>
            <person name="Land M."/>
            <person name="Kyrpides N."/>
            <person name="Ivanova N."/>
            <person name="Richardson P."/>
        </authorList>
    </citation>
    <scope>NUCLEOTIDE SEQUENCE [LARGE SCALE GENOMIC DNA]</scope>
    <source>
        <strain evidence="2">CaD3</strain>
    </source>
</reference>
<dbReference type="PANTHER" id="PTHR11373:SF4">
    <property type="entry name" value="DEOXYNUCLEOSIDE TRIPHOSPHATE TRIPHOSPHOHYDROLASE SAMHD1"/>
    <property type="match status" value="1"/>
</dbReference>
<feature type="domain" description="HD/PDEase" evidence="1">
    <location>
        <begin position="57"/>
        <end position="205"/>
    </location>
</feature>
<sequence length="484" mass="56507">MIAEHLLFHSDGGFIRIPVWGHIPLSKPLKSILSHPLFLRLKGIRQLSFSQQVYPGATHTRFEHSVGVYHLMKLILQRMVTSSLAQKLQTEHFRFDDASCRLLLASALLHDIGHFPHAHIIEEQIPRVGNEVVFSHHEELCRYFLEEEHPNHPSLATLLMEEWRVDPNDVVALISGKHRLSKLISGTLDPDKMDYLMRDAHHCNIPYGSIDIERLIESFVPDPERQRFAITEKGIAPLESLLFAKYMMMRNVYWHHTSRALSAMLRRLLQDIAEAELLPAATLRELFYRNADDRVLYELKLLLPEATHPLVALLEDVLMRRVYKRAITVQPYLQSSGKEDERWFLYSNNSALRRSMEVEICELLNKRYQLNLHGYEVLIDSPSRKDIFDYADLQELRVYPTRSEHIHYAMHCASEYVRFDELNESVFQSNFILSFERYTKKFRLLCRPDLVAHIVELRHDIMSLLAHDYPLFHSTVSSSATEHS</sequence>
<dbReference type="SUPFAM" id="SSF109604">
    <property type="entry name" value="HD-domain/PDEase-like"/>
    <property type="match status" value="1"/>
</dbReference>
<protein>
    <submittedName>
        <fullName evidence="2">Metal dependent phosphohydrolase</fullName>
    </submittedName>
</protein>
<dbReference type="AlphaFoldDB" id="Q3AT91"/>
<dbReference type="InterPro" id="IPR050135">
    <property type="entry name" value="dGTPase-like"/>
</dbReference>
<dbReference type="InterPro" id="IPR006674">
    <property type="entry name" value="HD_domain"/>
</dbReference>
<dbReference type="InterPro" id="IPR003607">
    <property type="entry name" value="HD/PDEase_dom"/>
</dbReference>
<dbReference type="STRING" id="340177.Cag_0511"/>
<proteinExistence type="predicted"/>
<dbReference type="SMART" id="SM00471">
    <property type="entry name" value="HDc"/>
    <property type="match status" value="1"/>
</dbReference>
<gene>
    <name evidence="2" type="ordered locus">Cag_0511</name>
</gene>
<dbReference type="GO" id="GO:0008832">
    <property type="term" value="F:dGTPase activity"/>
    <property type="evidence" value="ECO:0007669"/>
    <property type="project" value="TreeGrafter"/>
</dbReference>
<dbReference type="OrthoDB" id="9803619at2"/>
<dbReference type="EMBL" id="CP000108">
    <property type="protein sequence ID" value="ABB27784.1"/>
    <property type="molecule type" value="Genomic_DNA"/>
</dbReference>
<evidence type="ECO:0000259" key="1">
    <source>
        <dbReference type="SMART" id="SM00471"/>
    </source>
</evidence>
<dbReference type="Pfam" id="PF01966">
    <property type="entry name" value="HD"/>
    <property type="match status" value="1"/>
</dbReference>
<keyword evidence="2" id="KW-0378">Hydrolase</keyword>
<dbReference type="Gene3D" id="1.10.3210.10">
    <property type="entry name" value="Hypothetical protein af1432"/>
    <property type="match status" value="1"/>
</dbReference>
<dbReference type="GO" id="GO:0006203">
    <property type="term" value="P:dGTP catabolic process"/>
    <property type="evidence" value="ECO:0007669"/>
    <property type="project" value="TreeGrafter"/>
</dbReference>
<accession>Q3AT91</accession>
<dbReference type="HOGENOM" id="CLU_026821_3_1_10"/>
<dbReference type="InterPro" id="IPR045509">
    <property type="entry name" value="HD_assoc_2"/>
</dbReference>
<organism evidence="2">
    <name type="scientific">Chlorobium chlorochromatii (strain CaD3)</name>
    <dbReference type="NCBI Taxonomy" id="340177"/>
    <lineage>
        <taxon>Bacteria</taxon>
        <taxon>Pseudomonadati</taxon>
        <taxon>Chlorobiota</taxon>
        <taxon>Chlorobiia</taxon>
        <taxon>Chlorobiales</taxon>
        <taxon>Chlorobiaceae</taxon>
        <taxon>Chlorobium/Pelodictyon group</taxon>
        <taxon>Chlorobium</taxon>
    </lineage>
</organism>
<evidence type="ECO:0000313" key="2">
    <source>
        <dbReference type="EMBL" id="ABB27784.1"/>
    </source>
</evidence>
<dbReference type="CDD" id="cd00077">
    <property type="entry name" value="HDc"/>
    <property type="match status" value="1"/>
</dbReference>